<feature type="compositionally biased region" description="Basic and acidic residues" evidence="2">
    <location>
        <begin position="248"/>
        <end position="258"/>
    </location>
</feature>
<sequence>MSFFEQLRQLAGRVERDLSQLKDDKDLLLTGIQESSGSGVLILLEHQKALKELQKDVGCLKEKVNKASEFSQVMEACVALVDDRKAALNEVIQHLSKYGYKGQGANETPDEAETEEQDEGHGDDSVNQDNSSFPSSAAAVTSQVCLERTPQLEDFLTQDDVRRLKAQSVIKSLQSGARPAQGSVTPPNSTWTHGAYPQASPKLYSYESVESDVTPYLSKRSKKPAVMLEDSPVCPQLSCSKYSHRGKSKEDVSSERKSPRGKKLRKGGGEEMASMTQNASVAQVSSLPTSLTTAFASLPSGSPSTPKTPDLTLFSFKKQVPSPVVPAPFNPCDTPETPELTMRYDKPHDAPPEMSPLDLSRSQSRFPELSLNQPSPPPAHCKPPPKALDLSMTPEITGVVPLNWNQCDDKENKIPENAPDFLERPSSRRLISPLSSAEYSGLPDYIQRLLPFDSLNRCVANLNLSLNNENQVHLDDIQREMPQMASVFEFVMTNTGRLQKLHSRHGSSPSFRVI</sequence>
<accession>R7VH86</accession>
<keyword evidence="1" id="KW-0175">Coiled coil</keyword>
<dbReference type="HOGENOM" id="CLU_530231_0_0_1"/>
<evidence type="ECO:0008006" key="6">
    <source>
        <dbReference type="Google" id="ProtNLM"/>
    </source>
</evidence>
<dbReference type="AlphaFoldDB" id="R7VH86"/>
<dbReference type="EnsemblMetazoa" id="CapteT219069">
    <property type="protein sequence ID" value="CapteP219069"/>
    <property type="gene ID" value="CapteG219069"/>
</dbReference>
<feature type="coiled-coil region" evidence="1">
    <location>
        <begin position="4"/>
        <end position="63"/>
    </location>
</feature>
<evidence type="ECO:0000313" key="5">
    <source>
        <dbReference type="Proteomes" id="UP000014760"/>
    </source>
</evidence>
<dbReference type="EMBL" id="KB292229">
    <property type="protein sequence ID" value="ELU17942.1"/>
    <property type="molecule type" value="Genomic_DNA"/>
</dbReference>
<reference evidence="3 5" key="2">
    <citation type="journal article" date="2013" name="Nature">
        <title>Insights into bilaterian evolution from three spiralian genomes.</title>
        <authorList>
            <person name="Simakov O."/>
            <person name="Marletaz F."/>
            <person name="Cho S.J."/>
            <person name="Edsinger-Gonzales E."/>
            <person name="Havlak P."/>
            <person name="Hellsten U."/>
            <person name="Kuo D.H."/>
            <person name="Larsson T."/>
            <person name="Lv J."/>
            <person name="Arendt D."/>
            <person name="Savage R."/>
            <person name="Osoegawa K."/>
            <person name="de Jong P."/>
            <person name="Grimwood J."/>
            <person name="Chapman J.A."/>
            <person name="Shapiro H."/>
            <person name="Aerts A."/>
            <person name="Otillar R.P."/>
            <person name="Terry A.Y."/>
            <person name="Boore J.L."/>
            <person name="Grigoriev I.V."/>
            <person name="Lindberg D.R."/>
            <person name="Seaver E.C."/>
            <person name="Weisblat D.A."/>
            <person name="Putnam N.H."/>
            <person name="Rokhsar D.S."/>
        </authorList>
    </citation>
    <scope>NUCLEOTIDE SEQUENCE</scope>
    <source>
        <strain evidence="3 5">I ESC-2004</strain>
    </source>
</reference>
<feature type="region of interest" description="Disordered" evidence="2">
    <location>
        <begin position="100"/>
        <end position="134"/>
    </location>
</feature>
<name>R7VH86_CAPTE</name>
<organism evidence="3">
    <name type="scientific">Capitella teleta</name>
    <name type="common">Polychaete worm</name>
    <dbReference type="NCBI Taxonomy" id="283909"/>
    <lineage>
        <taxon>Eukaryota</taxon>
        <taxon>Metazoa</taxon>
        <taxon>Spiralia</taxon>
        <taxon>Lophotrochozoa</taxon>
        <taxon>Annelida</taxon>
        <taxon>Polychaeta</taxon>
        <taxon>Sedentaria</taxon>
        <taxon>Scolecida</taxon>
        <taxon>Capitellidae</taxon>
        <taxon>Capitella</taxon>
    </lineage>
</organism>
<evidence type="ECO:0000256" key="2">
    <source>
        <dbReference type="SAM" id="MobiDB-lite"/>
    </source>
</evidence>
<dbReference type="OMA" id="WNIRTTS"/>
<feature type="compositionally biased region" description="Polar residues" evidence="2">
    <location>
        <begin position="274"/>
        <end position="287"/>
    </location>
</feature>
<feature type="region of interest" description="Disordered" evidence="2">
    <location>
        <begin position="345"/>
        <end position="383"/>
    </location>
</feature>
<feature type="compositionally biased region" description="Polar residues" evidence="2">
    <location>
        <begin position="360"/>
        <end position="373"/>
    </location>
</feature>
<protein>
    <recommendedName>
        <fullName evidence="6">Spindle and kinetochore-associated protein 3</fullName>
    </recommendedName>
</protein>
<dbReference type="EMBL" id="AMQN01016603">
    <property type="status" value="NOT_ANNOTATED_CDS"/>
    <property type="molecule type" value="Genomic_DNA"/>
</dbReference>
<evidence type="ECO:0000256" key="1">
    <source>
        <dbReference type="SAM" id="Coils"/>
    </source>
</evidence>
<feature type="region of interest" description="Disordered" evidence="2">
    <location>
        <begin position="235"/>
        <end position="287"/>
    </location>
</feature>
<reference evidence="4" key="3">
    <citation type="submission" date="2015-06" db="UniProtKB">
        <authorList>
            <consortium name="EnsemblMetazoa"/>
        </authorList>
    </citation>
    <scope>IDENTIFICATION</scope>
</reference>
<reference evidence="5" key="1">
    <citation type="submission" date="2012-12" db="EMBL/GenBank/DDBJ databases">
        <authorList>
            <person name="Hellsten U."/>
            <person name="Grimwood J."/>
            <person name="Chapman J.A."/>
            <person name="Shapiro H."/>
            <person name="Aerts A."/>
            <person name="Otillar R.P."/>
            <person name="Terry A.Y."/>
            <person name="Boore J.L."/>
            <person name="Simakov O."/>
            <person name="Marletaz F."/>
            <person name="Cho S.-J."/>
            <person name="Edsinger-Gonzales E."/>
            <person name="Havlak P."/>
            <person name="Kuo D.-H."/>
            <person name="Larsson T."/>
            <person name="Lv J."/>
            <person name="Arendt D."/>
            <person name="Savage R."/>
            <person name="Osoegawa K."/>
            <person name="de Jong P."/>
            <person name="Lindberg D.R."/>
            <person name="Seaver E.C."/>
            <person name="Weisblat D.A."/>
            <person name="Putnam N.H."/>
            <person name="Grigoriev I.V."/>
            <person name="Rokhsar D.S."/>
        </authorList>
    </citation>
    <scope>NUCLEOTIDE SEQUENCE</scope>
    <source>
        <strain evidence="5">I ESC-2004</strain>
    </source>
</reference>
<keyword evidence="5" id="KW-1185">Reference proteome</keyword>
<proteinExistence type="predicted"/>
<dbReference type="Proteomes" id="UP000014760">
    <property type="component" value="Unassembled WGS sequence"/>
</dbReference>
<feature type="compositionally biased region" description="Pro residues" evidence="2">
    <location>
        <begin position="374"/>
        <end position="383"/>
    </location>
</feature>
<evidence type="ECO:0000313" key="4">
    <source>
        <dbReference type="EnsemblMetazoa" id="CapteP219069"/>
    </source>
</evidence>
<feature type="compositionally biased region" description="Polar residues" evidence="2">
    <location>
        <begin position="125"/>
        <end position="134"/>
    </location>
</feature>
<feature type="compositionally biased region" description="Polar residues" evidence="2">
    <location>
        <begin position="182"/>
        <end position="192"/>
    </location>
</feature>
<gene>
    <name evidence="3" type="ORF">CAPTEDRAFT_219069</name>
</gene>
<feature type="region of interest" description="Disordered" evidence="2">
    <location>
        <begin position="172"/>
        <end position="198"/>
    </location>
</feature>
<dbReference type="Gene3D" id="6.10.250.1400">
    <property type="match status" value="1"/>
</dbReference>
<evidence type="ECO:0000313" key="3">
    <source>
        <dbReference type="EMBL" id="ELU17942.1"/>
    </source>
</evidence>
<feature type="compositionally biased region" description="Acidic residues" evidence="2">
    <location>
        <begin position="108"/>
        <end position="118"/>
    </location>
</feature>